<reference evidence="1" key="1">
    <citation type="submission" date="2021-05" db="EMBL/GenBank/DDBJ databases">
        <authorList>
            <person name="Scholz U."/>
            <person name="Mascher M."/>
            <person name="Fiebig A."/>
        </authorList>
    </citation>
    <scope>NUCLEOTIDE SEQUENCE [LARGE SCALE GENOMIC DNA]</scope>
</reference>
<dbReference type="EnsemblPlants" id="AVESA.00010b.r2.6CG1133910.1">
    <property type="protein sequence ID" value="AVESA.00010b.r2.6CG1133910.1.CDS"/>
    <property type="gene ID" value="AVESA.00010b.r2.6CG1133910"/>
</dbReference>
<reference evidence="1" key="2">
    <citation type="submission" date="2025-09" db="UniProtKB">
        <authorList>
            <consortium name="EnsemblPlants"/>
        </authorList>
    </citation>
    <scope>IDENTIFICATION</scope>
</reference>
<accession>A0ACD5ZAG2</accession>
<proteinExistence type="predicted"/>
<evidence type="ECO:0000313" key="1">
    <source>
        <dbReference type="EnsemblPlants" id="AVESA.00010b.r2.6CG1133910.1.CDS"/>
    </source>
</evidence>
<keyword evidence="2" id="KW-1185">Reference proteome</keyword>
<sequence length="286" mass="32156">MAETSVLGSLHIPSSQPTATGQRKEAAMATAENKKPRCSGGVERKQRRKEILERKKAVEELLKRAVVVKDHLAQFPAFHKYERNGISVYFESAHGDQLPLPTRKYIQNLLKVNMEGPYGSEWPSEEKIKRREMVAPEAQYILVSQFANDCIAQSPRKQDEGVECTDGACTGDRLLGFVHYRFVVEEDVPVVYVYELQLESTAQGKGLGKFLMQLIELIARKSKMGAVMLTVQKSNTEAMAFYNKLRYVISSTSPSRVDPLIGISKSYEILCKTFEAEAKCKLEEGN</sequence>
<name>A0ACD5ZAG2_AVESA</name>
<dbReference type="Proteomes" id="UP001732700">
    <property type="component" value="Chromosome 6C"/>
</dbReference>
<organism evidence="1 2">
    <name type="scientific">Avena sativa</name>
    <name type="common">Oat</name>
    <dbReference type="NCBI Taxonomy" id="4498"/>
    <lineage>
        <taxon>Eukaryota</taxon>
        <taxon>Viridiplantae</taxon>
        <taxon>Streptophyta</taxon>
        <taxon>Embryophyta</taxon>
        <taxon>Tracheophyta</taxon>
        <taxon>Spermatophyta</taxon>
        <taxon>Magnoliopsida</taxon>
        <taxon>Liliopsida</taxon>
        <taxon>Poales</taxon>
        <taxon>Poaceae</taxon>
        <taxon>BOP clade</taxon>
        <taxon>Pooideae</taxon>
        <taxon>Poodae</taxon>
        <taxon>Poeae</taxon>
        <taxon>Poeae Chloroplast Group 1 (Aveneae type)</taxon>
        <taxon>Aveninae</taxon>
        <taxon>Avena</taxon>
    </lineage>
</organism>
<protein>
    <submittedName>
        <fullName evidence="1">Uncharacterized protein</fullName>
    </submittedName>
</protein>
<evidence type="ECO:0000313" key="2">
    <source>
        <dbReference type="Proteomes" id="UP001732700"/>
    </source>
</evidence>